<keyword evidence="5" id="KW-1185">Reference proteome</keyword>
<dbReference type="InterPro" id="IPR050742">
    <property type="entry name" value="Helicase_Restrict-Modif_Enz"/>
</dbReference>
<feature type="compositionally biased region" description="Acidic residues" evidence="1">
    <location>
        <begin position="107"/>
        <end position="119"/>
    </location>
</feature>
<keyword evidence="4" id="KW-0547">Nucleotide-binding</keyword>
<evidence type="ECO:0000313" key="5">
    <source>
        <dbReference type="Proteomes" id="UP000320055"/>
    </source>
</evidence>
<dbReference type="InterPro" id="IPR027417">
    <property type="entry name" value="P-loop_NTPase"/>
</dbReference>
<feature type="domain" description="EcoEI R protein C-terminal" evidence="3">
    <location>
        <begin position="164"/>
        <end position="234"/>
    </location>
</feature>
<dbReference type="InterPro" id="IPR001650">
    <property type="entry name" value="Helicase_C-like"/>
</dbReference>
<keyword evidence="4" id="KW-0347">Helicase</keyword>
<protein>
    <submittedName>
        <fullName evidence="4">DEAD/DEAH box helicase</fullName>
    </submittedName>
</protein>
<feature type="domain" description="Helicase C-terminal" evidence="2">
    <location>
        <begin position="6"/>
        <end position="60"/>
    </location>
</feature>
<dbReference type="GO" id="GO:0004386">
    <property type="term" value="F:helicase activity"/>
    <property type="evidence" value="ECO:0007669"/>
    <property type="project" value="UniProtKB-KW"/>
</dbReference>
<dbReference type="AlphaFoldDB" id="A0A563W2V4"/>
<reference evidence="4 5" key="1">
    <citation type="submission" date="2019-01" db="EMBL/GenBank/DDBJ databases">
        <authorList>
            <person name="Brito A."/>
        </authorList>
    </citation>
    <scope>NUCLEOTIDE SEQUENCE [LARGE SCALE GENOMIC DNA]</scope>
    <source>
        <strain evidence="4">1</strain>
    </source>
</reference>
<dbReference type="GO" id="GO:0006304">
    <property type="term" value="P:DNA modification"/>
    <property type="evidence" value="ECO:0007669"/>
    <property type="project" value="InterPro"/>
</dbReference>
<dbReference type="Proteomes" id="UP000320055">
    <property type="component" value="Unassembled WGS sequence"/>
</dbReference>
<dbReference type="Gene3D" id="3.40.50.300">
    <property type="entry name" value="P-loop containing nucleotide triphosphate hydrolases"/>
    <property type="match status" value="1"/>
</dbReference>
<dbReference type="GO" id="GO:0005829">
    <property type="term" value="C:cytosol"/>
    <property type="evidence" value="ECO:0007669"/>
    <property type="project" value="TreeGrafter"/>
</dbReference>
<accession>A0A563W2V4</accession>
<evidence type="ECO:0000313" key="4">
    <source>
        <dbReference type="EMBL" id="VEP18018.1"/>
    </source>
</evidence>
<gene>
    <name evidence="4" type="ORF">H1P_6730003</name>
</gene>
<dbReference type="GO" id="GO:0003677">
    <property type="term" value="F:DNA binding"/>
    <property type="evidence" value="ECO:0007669"/>
    <property type="project" value="InterPro"/>
</dbReference>
<dbReference type="Pfam" id="PF00271">
    <property type="entry name" value="Helicase_C"/>
    <property type="match status" value="1"/>
</dbReference>
<dbReference type="SUPFAM" id="SSF52540">
    <property type="entry name" value="P-loop containing nucleoside triphosphate hydrolases"/>
    <property type="match status" value="1"/>
</dbReference>
<feature type="region of interest" description="Disordered" evidence="1">
    <location>
        <begin position="107"/>
        <end position="126"/>
    </location>
</feature>
<evidence type="ECO:0000259" key="3">
    <source>
        <dbReference type="Pfam" id="PF08463"/>
    </source>
</evidence>
<dbReference type="PANTHER" id="PTHR47396:SF1">
    <property type="entry name" value="ATP-DEPENDENT HELICASE IRC3-RELATED"/>
    <property type="match status" value="1"/>
</dbReference>
<name>A0A563W2V4_9CYAN</name>
<sequence>MGKGHLDDFKDVEDQTHIIAVTSKLLTTGVDIPTCKNIVLTRVIRSMSDFKQIIGRGTRVREEYDKISFNIIDYTKSTILFEDPDFDGEAALIEDWEIDDEGQVIQPEQDELEPEETEDTGFRGLPSDEDELPRKYYVDGGTEEIIEEQIYDPDAENELRLSKLIDHTKEQVRIFYRSTLEIQQKWADPNKRSLVIELLEEKGIDFEELKEVTNQPEADPFDLICHIAFDTPVLT</sequence>
<keyword evidence="4" id="KW-0067">ATP-binding</keyword>
<dbReference type="Pfam" id="PF08463">
    <property type="entry name" value="EcoEI_R_C"/>
    <property type="match status" value="1"/>
</dbReference>
<dbReference type="PANTHER" id="PTHR47396">
    <property type="entry name" value="TYPE I RESTRICTION ENZYME ECOKI R PROTEIN"/>
    <property type="match status" value="1"/>
</dbReference>
<organism evidence="4 5">
    <name type="scientific">Hyella patelloides LEGE 07179</name>
    <dbReference type="NCBI Taxonomy" id="945734"/>
    <lineage>
        <taxon>Bacteria</taxon>
        <taxon>Bacillati</taxon>
        <taxon>Cyanobacteriota</taxon>
        <taxon>Cyanophyceae</taxon>
        <taxon>Pleurocapsales</taxon>
        <taxon>Hyellaceae</taxon>
        <taxon>Hyella</taxon>
    </lineage>
</organism>
<dbReference type="InterPro" id="IPR013670">
    <property type="entry name" value="EcoEI_R_C_dom"/>
</dbReference>
<dbReference type="EMBL" id="CAACVJ010000638">
    <property type="protein sequence ID" value="VEP18018.1"/>
    <property type="molecule type" value="Genomic_DNA"/>
</dbReference>
<evidence type="ECO:0000259" key="2">
    <source>
        <dbReference type="Pfam" id="PF00271"/>
    </source>
</evidence>
<keyword evidence="4" id="KW-0378">Hydrolase</keyword>
<proteinExistence type="predicted"/>
<evidence type="ECO:0000256" key="1">
    <source>
        <dbReference type="SAM" id="MobiDB-lite"/>
    </source>
</evidence>